<accession>A0A2V3VXF3</accession>
<comment type="caution">
    <text evidence="2">The sequence shown here is derived from an EMBL/GenBank/DDBJ whole genome shotgun (WGS) entry which is preliminary data.</text>
</comment>
<evidence type="ECO:0000256" key="1">
    <source>
        <dbReference type="SAM" id="Phobius"/>
    </source>
</evidence>
<dbReference type="RefSeq" id="WP_110396072.1">
    <property type="nucleotide sequence ID" value="NZ_QJJQ01000010.1"/>
</dbReference>
<dbReference type="EMBL" id="QJJQ01000010">
    <property type="protein sequence ID" value="PXW85614.1"/>
    <property type="molecule type" value="Genomic_DNA"/>
</dbReference>
<name>A0A2V3VXF3_9BACI</name>
<dbReference type="Proteomes" id="UP000247978">
    <property type="component" value="Unassembled WGS sequence"/>
</dbReference>
<keyword evidence="1" id="KW-0472">Membrane</keyword>
<evidence type="ECO:0000313" key="3">
    <source>
        <dbReference type="Proteomes" id="UP000247978"/>
    </source>
</evidence>
<proteinExistence type="predicted"/>
<gene>
    <name evidence="2" type="ORF">DFR56_110115</name>
</gene>
<evidence type="ECO:0000313" key="2">
    <source>
        <dbReference type="EMBL" id="PXW85614.1"/>
    </source>
</evidence>
<keyword evidence="1" id="KW-1133">Transmembrane helix</keyword>
<reference evidence="2 3" key="1">
    <citation type="submission" date="2018-05" db="EMBL/GenBank/DDBJ databases">
        <title>Genomic Encyclopedia of Type Strains, Phase IV (KMG-IV): sequencing the most valuable type-strain genomes for metagenomic binning, comparative biology and taxonomic classification.</title>
        <authorList>
            <person name="Goeker M."/>
        </authorList>
    </citation>
    <scope>NUCLEOTIDE SEQUENCE [LARGE SCALE GENOMIC DNA]</scope>
    <source>
        <strain evidence="2 3">DSM 28556</strain>
    </source>
</reference>
<dbReference type="OrthoDB" id="3823543at2"/>
<dbReference type="AlphaFoldDB" id="A0A2V3VXF3"/>
<feature type="transmembrane region" description="Helical" evidence="1">
    <location>
        <begin position="12"/>
        <end position="35"/>
    </location>
</feature>
<keyword evidence="1" id="KW-0812">Transmembrane</keyword>
<organism evidence="2 3">
    <name type="scientific">Pseudogracilibacillus auburnensis</name>
    <dbReference type="NCBI Taxonomy" id="1494959"/>
    <lineage>
        <taxon>Bacteria</taxon>
        <taxon>Bacillati</taxon>
        <taxon>Bacillota</taxon>
        <taxon>Bacilli</taxon>
        <taxon>Bacillales</taxon>
        <taxon>Bacillaceae</taxon>
        <taxon>Pseudogracilibacillus</taxon>
    </lineage>
</organism>
<protein>
    <submittedName>
        <fullName evidence="2">Uncharacterized protein</fullName>
    </submittedName>
</protein>
<keyword evidence="3" id="KW-1185">Reference proteome</keyword>
<sequence length="249" mass="28184">MFDFLSSIENGWMYIVGFIVLVSILGTIIPMRLFFKKVESSFGEAFGEPLGESLQKNGVKTVGFIRAFDQTGVEINNQPQLKFTIDLLNEQDELVSASFKSVVLLTELADLEVGAPIAIIYDPQNRNKIDFDPYPNKDEMQRKIDLYESKQPGSISYEERNELRKQGKSDLAIVKNLQLTGRTLDEKPEITIDVEITTPSQTKIAASRTLYLQKEQLNNIQIGKVINIIYIPGKEENFYIQTALSSNYS</sequence>